<evidence type="ECO:0000313" key="1">
    <source>
        <dbReference type="EMBL" id="ORX55551.1"/>
    </source>
</evidence>
<evidence type="ECO:0000313" key="2">
    <source>
        <dbReference type="Proteomes" id="UP000242146"/>
    </source>
</evidence>
<dbReference type="OrthoDB" id="2261922at2759"/>
<dbReference type="Proteomes" id="UP000242146">
    <property type="component" value="Unassembled WGS sequence"/>
</dbReference>
<comment type="caution">
    <text evidence="1">The sequence shown here is derived from an EMBL/GenBank/DDBJ whole genome shotgun (WGS) entry which is preliminary data.</text>
</comment>
<accession>A0A1X2GJU7</accession>
<sequence length="253" mass="28509">MKTIVSPKDILLTYVDTMILLSKTAFDVKREVSHYQAFDYLAPAEQICTDNGFASGYRWISSAYYTLGAAMVTAGNLSSAVYPLRKACTLLEKDEQRSQSDAGRLQLTKRYEVLGTCCQKIVSYANFFFFLQGALSNFRLALARVPQSNILAFIDKADSLTVARLAVQQPLIPKLMDRFLRTSVGDHEQGTYASGYLKMAGLTPIQKAVVYECELKIFLLLSHRMNLSKEINNLIAAILNEYSQDRYPIRRAR</sequence>
<proteinExistence type="predicted"/>
<protein>
    <submittedName>
        <fullName evidence="1">Uncharacterized protein</fullName>
    </submittedName>
</protein>
<dbReference type="EMBL" id="MCGT01000011">
    <property type="protein sequence ID" value="ORX55551.1"/>
    <property type="molecule type" value="Genomic_DNA"/>
</dbReference>
<gene>
    <name evidence="1" type="ORF">DM01DRAFT_253400</name>
</gene>
<keyword evidence="2" id="KW-1185">Reference proteome</keyword>
<dbReference type="AlphaFoldDB" id="A0A1X2GJU7"/>
<name>A0A1X2GJU7_9FUNG</name>
<organism evidence="1 2">
    <name type="scientific">Hesseltinella vesiculosa</name>
    <dbReference type="NCBI Taxonomy" id="101127"/>
    <lineage>
        <taxon>Eukaryota</taxon>
        <taxon>Fungi</taxon>
        <taxon>Fungi incertae sedis</taxon>
        <taxon>Mucoromycota</taxon>
        <taxon>Mucoromycotina</taxon>
        <taxon>Mucoromycetes</taxon>
        <taxon>Mucorales</taxon>
        <taxon>Cunninghamellaceae</taxon>
        <taxon>Hesseltinella</taxon>
    </lineage>
</organism>
<dbReference type="STRING" id="101127.A0A1X2GJU7"/>
<reference evidence="1 2" key="1">
    <citation type="submission" date="2016-07" db="EMBL/GenBank/DDBJ databases">
        <title>Pervasive Adenine N6-methylation of Active Genes in Fungi.</title>
        <authorList>
            <consortium name="DOE Joint Genome Institute"/>
            <person name="Mondo S.J."/>
            <person name="Dannebaum R.O."/>
            <person name="Kuo R.C."/>
            <person name="Labutti K."/>
            <person name="Haridas S."/>
            <person name="Kuo A."/>
            <person name="Salamov A."/>
            <person name="Ahrendt S.R."/>
            <person name="Lipzen A."/>
            <person name="Sullivan W."/>
            <person name="Andreopoulos W.B."/>
            <person name="Clum A."/>
            <person name="Lindquist E."/>
            <person name="Daum C."/>
            <person name="Ramamoorthy G.K."/>
            <person name="Gryganskyi A."/>
            <person name="Culley D."/>
            <person name="Magnuson J.K."/>
            <person name="James T.Y."/>
            <person name="O'Malley M.A."/>
            <person name="Stajich J.E."/>
            <person name="Spatafora J.W."/>
            <person name="Visel A."/>
            <person name="Grigoriev I.V."/>
        </authorList>
    </citation>
    <scope>NUCLEOTIDE SEQUENCE [LARGE SCALE GENOMIC DNA]</scope>
    <source>
        <strain evidence="1 2">NRRL 3301</strain>
    </source>
</reference>